<feature type="compositionally biased region" description="Acidic residues" evidence="1">
    <location>
        <begin position="76"/>
        <end position="87"/>
    </location>
</feature>
<dbReference type="OrthoDB" id="1100725at2"/>
<reference evidence="2 3" key="1">
    <citation type="submission" date="2017-12" db="EMBL/GenBank/DDBJ databases">
        <title>The draft genome sequence of Brumimicrobium saltpan LHR20.</title>
        <authorList>
            <person name="Do Z.-J."/>
            <person name="Luo H.-R."/>
        </authorList>
    </citation>
    <scope>NUCLEOTIDE SEQUENCE [LARGE SCALE GENOMIC DNA]</scope>
    <source>
        <strain evidence="2 3">LHR20</strain>
    </source>
</reference>
<feature type="region of interest" description="Disordered" evidence="1">
    <location>
        <begin position="56"/>
        <end position="164"/>
    </location>
</feature>
<organism evidence="2 3">
    <name type="scientific">Brumimicrobium salinarum</name>
    <dbReference type="NCBI Taxonomy" id="2058658"/>
    <lineage>
        <taxon>Bacteria</taxon>
        <taxon>Pseudomonadati</taxon>
        <taxon>Bacteroidota</taxon>
        <taxon>Flavobacteriia</taxon>
        <taxon>Flavobacteriales</taxon>
        <taxon>Crocinitomicaceae</taxon>
        <taxon>Brumimicrobium</taxon>
    </lineage>
</organism>
<dbReference type="RefSeq" id="WP_101333128.1">
    <property type="nucleotide sequence ID" value="NZ_PJNI01000001.1"/>
</dbReference>
<sequence>MNSYENLQAIADRVNTLSQQLSSEKLSQKELEEFKSLSRDLYERALILDYKAKEEQVYANSSSKQTEEKAITDAPEPTEEIINEVEETAASPKNETKEEQETASAGEIQFDFSGEFDQQKSEEVVDRETTKISEAVATETKETSSVETPTNTAPETPPARAASSGDAQSFYAYFSKAYQQAAGDRLGTSKLDTLQNAVGLNDRLLFIGELFNGNTDLYNSILSTLDDLENNEAALRTLSEVAAKENWDKDNSAVDEFAHLIIRRYVE</sequence>
<dbReference type="EMBL" id="PJNI01000001">
    <property type="protein sequence ID" value="PKR81982.1"/>
    <property type="molecule type" value="Genomic_DNA"/>
</dbReference>
<protein>
    <submittedName>
        <fullName evidence="2">Uncharacterized protein</fullName>
    </submittedName>
</protein>
<proteinExistence type="predicted"/>
<feature type="compositionally biased region" description="Basic and acidic residues" evidence="1">
    <location>
        <begin position="117"/>
        <end position="131"/>
    </location>
</feature>
<name>A0A2I0R5W6_9FLAO</name>
<accession>A0A2I0R5W6</accession>
<evidence type="ECO:0000256" key="1">
    <source>
        <dbReference type="SAM" id="MobiDB-lite"/>
    </source>
</evidence>
<evidence type="ECO:0000313" key="3">
    <source>
        <dbReference type="Proteomes" id="UP000236654"/>
    </source>
</evidence>
<comment type="caution">
    <text evidence="2">The sequence shown here is derived from an EMBL/GenBank/DDBJ whole genome shotgun (WGS) entry which is preliminary data.</text>
</comment>
<dbReference type="Proteomes" id="UP000236654">
    <property type="component" value="Unassembled WGS sequence"/>
</dbReference>
<feature type="compositionally biased region" description="Low complexity" evidence="1">
    <location>
        <begin position="148"/>
        <end position="162"/>
    </location>
</feature>
<gene>
    <name evidence="2" type="ORF">CW751_01195</name>
</gene>
<keyword evidence="3" id="KW-1185">Reference proteome</keyword>
<evidence type="ECO:0000313" key="2">
    <source>
        <dbReference type="EMBL" id="PKR81982.1"/>
    </source>
</evidence>
<dbReference type="AlphaFoldDB" id="A0A2I0R5W6"/>